<dbReference type="EMBL" id="CP089983">
    <property type="protein sequence ID" value="WXB03497.1"/>
    <property type="molecule type" value="Genomic_DNA"/>
</dbReference>
<keyword evidence="2" id="KW-1185">Reference proteome</keyword>
<reference evidence="1" key="1">
    <citation type="submission" date="2021-12" db="EMBL/GenBank/DDBJ databases">
        <title>Discovery of the Pendulisporaceae a myxobacterial family with distinct sporulation behavior and unique specialized metabolism.</title>
        <authorList>
            <person name="Garcia R."/>
            <person name="Popoff A."/>
            <person name="Bader C.D."/>
            <person name="Loehr J."/>
            <person name="Walesch S."/>
            <person name="Walt C."/>
            <person name="Boldt J."/>
            <person name="Bunk B."/>
            <person name="Haeckl F.J.F.P.J."/>
            <person name="Gunesch A.P."/>
            <person name="Birkelbach J."/>
            <person name="Nuebel U."/>
            <person name="Pietschmann T."/>
            <person name="Bach T."/>
            <person name="Mueller R."/>
        </authorList>
    </citation>
    <scope>NUCLEOTIDE SEQUENCE</scope>
    <source>
        <strain evidence="1">MSr11367</strain>
    </source>
</reference>
<accession>A0ABZ2KYC2</accession>
<organism evidence="1 2">
    <name type="scientific">Pendulispora rubella</name>
    <dbReference type="NCBI Taxonomy" id="2741070"/>
    <lineage>
        <taxon>Bacteria</taxon>
        <taxon>Pseudomonadati</taxon>
        <taxon>Myxococcota</taxon>
        <taxon>Myxococcia</taxon>
        <taxon>Myxococcales</taxon>
        <taxon>Sorangiineae</taxon>
        <taxon>Pendulisporaceae</taxon>
        <taxon>Pendulispora</taxon>
    </lineage>
</organism>
<gene>
    <name evidence="1" type="ORF">LVJ94_42165</name>
</gene>
<dbReference type="RefSeq" id="WP_394833127.1">
    <property type="nucleotide sequence ID" value="NZ_CP089929.1"/>
</dbReference>
<evidence type="ECO:0000313" key="1">
    <source>
        <dbReference type="EMBL" id="WXB03497.1"/>
    </source>
</evidence>
<protein>
    <submittedName>
        <fullName evidence="1">Uncharacterized protein</fullName>
    </submittedName>
</protein>
<name>A0ABZ2KYC2_9BACT</name>
<evidence type="ECO:0000313" key="2">
    <source>
        <dbReference type="Proteomes" id="UP001374803"/>
    </source>
</evidence>
<proteinExistence type="predicted"/>
<sequence length="63" mass="7111">MAAARPSKTAKVPSDEETRVVSVVDRTKRIASMLDRWEAEDVSDEPDWDVDEVGRIQLRPTKA</sequence>
<dbReference type="Proteomes" id="UP001374803">
    <property type="component" value="Chromosome"/>
</dbReference>